<protein>
    <submittedName>
        <fullName evidence="2">Uncharacterized protein</fullName>
    </submittedName>
</protein>
<gene>
    <name evidence="2" type="ORF">BU26DRAFT_120152</name>
</gene>
<sequence>MTSIKAIPSIYKPSALTSSRSFAESGDPHGAFPLRRRARKLGSMLLRAPRMRCIPRAPKFKELANGSCQSRHGRTQSGIARCGTASFPSSEAPSDERNNSTRQPTLTPPQLATTLGPRDQPPTPRRPKARCPHARRPRFCCAEPHLQLHHASPRVRLA</sequence>
<feature type="compositionally biased region" description="Low complexity" evidence="1">
    <location>
        <begin position="101"/>
        <end position="115"/>
    </location>
</feature>
<evidence type="ECO:0000313" key="2">
    <source>
        <dbReference type="EMBL" id="KAF2242861.1"/>
    </source>
</evidence>
<keyword evidence="3" id="KW-1185">Reference proteome</keyword>
<dbReference type="RefSeq" id="XP_033677865.1">
    <property type="nucleotide sequence ID" value="XM_033819506.1"/>
</dbReference>
<feature type="compositionally biased region" description="Polar residues" evidence="1">
    <location>
        <begin position="66"/>
        <end position="78"/>
    </location>
</feature>
<organism evidence="2 3">
    <name type="scientific">Trematosphaeria pertusa</name>
    <dbReference type="NCBI Taxonomy" id="390896"/>
    <lineage>
        <taxon>Eukaryota</taxon>
        <taxon>Fungi</taxon>
        <taxon>Dikarya</taxon>
        <taxon>Ascomycota</taxon>
        <taxon>Pezizomycotina</taxon>
        <taxon>Dothideomycetes</taxon>
        <taxon>Pleosporomycetidae</taxon>
        <taxon>Pleosporales</taxon>
        <taxon>Massarineae</taxon>
        <taxon>Trematosphaeriaceae</taxon>
        <taxon>Trematosphaeria</taxon>
    </lineage>
</organism>
<dbReference type="Proteomes" id="UP000800094">
    <property type="component" value="Unassembled WGS sequence"/>
</dbReference>
<proteinExistence type="predicted"/>
<dbReference type="EMBL" id="ML987206">
    <property type="protein sequence ID" value="KAF2242861.1"/>
    <property type="molecule type" value="Genomic_DNA"/>
</dbReference>
<dbReference type="GeneID" id="54572836"/>
<dbReference type="AlphaFoldDB" id="A0A6A6HXU8"/>
<reference evidence="2" key="1">
    <citation type="journal article" date="2020" name="Stud. Mycol.">
        <title>101 Dothideomycetes genomes: a test case for predicting lifestyles and emergence of pathogens.</title>
        <authorList>
            <person name="Haridas S."/>
            <person name="Albert R."/>
            <person name="Binder M."/>
            <person name="Bloem J."/>
            <person name="Labutti K."/>
            <person name="Salamov A."/>
            <person name="Andreopoulos B."/>
            <person name="Baker S."/>
            <person name="Barry K."/>
            <person name="Bills G."/>
            <person name="Bluhm B."/>
            <person name="Cannon C."/>
            <person name="Castanera R."/>
            <person name="Culley D."/>
            <person name="Daum C."/>
            <person name="Ezra D."/>
            <person name="Gonzalez J."/>
            <person name="Henrissat B."/>
            <person name="Kuo A."/>
            <person name="Liang C."/>
            <person name="Lipzen A."/>
            <person name="Lutzoni F."/>
            <person name="Magnuson J."/>
            <person name="Mondo S."/>
            <person name="Nolan M."/>
            <person name="Ohm R."/>
            <person name="Pangilinan J."/>
            <person name="Park H.-J."/>
            <person name="Ramirez L."/>
            <person name="Alfaro M."/>
            <person name="Sun H."/>
            <person name="Tritt A."/>
            <person name="Yoshinaga Y."/>
            <person name="Zwiers L.-H."/>
            <person name="Turgeon B."/>
            <person name="Goodwin S."/>
            <person name="Spatafora J."/>
            <person name="Crous P."/>
            <person name="Grigoriev I."/>
        </authorList>
    </citation>
    <scope>NUCLEOTIDE SEQUENCE</scope>
    <source>
        <strain evidence="2">CBS 122368</strain>
    </source>
</reference>
<evidence type="ECO:0000256" key="1">
    <source>
        <dbReference type="SAM" id="MobiDB-lite"/>
    </source>
</evidence>
<evidence type="ECO:0000313" key="3">
    <source>
        <dbReference type="Proteomes" id="UP000800094"/>
    </source>
</evidence>
<name>A0A6A6HXU8_9PLEO</name>
<feature type="region of interest" description="Disordered" evidence="1">
    <location>
        <begin position="15"/>
        <end position="35"/>
    </location>
</feature>
<accession>A0A6A6HXU8</accession>
<feature type="region of interest" description="Disordered" evidence="1">
    <location>
        <begin position="65"/>
        <end position="133"/>
    </location>
</feature>